<dbReference type="GO" id="GO:0034045">
    <property type="term" value="C:phagophore assembly site membrane"/>
    <property type="evidence" value="ECO:0007669"/>
    <property type="project" value="UniProtKB-SubCell"/>
</dbReference>
<evidence type="ECO:0000313" key="9">
    <source>
        <dbReference type="EMBL" id="ORZ20394.1"/>
    </source>
</evidence>
<dbReference type="STRING" id="90262.A0A1X2IQ59"/>
<dbReference type="GO" id="GO:0044233">
    <property type="term" value="C:mitochondria-associated endoplasmic reticulum membrane contact site"/>
    <property type="evidence" value="ECO:0007669"/>
    <property type="project" value="TreeGrafter"/>
</dbReference>
<dbReference type="AlphaFoldDB" id="A0A1X2IQ59"/>
<dbReference type="Pfam" id="PF20638">
    <property type="entry name" value="ATG5_UblA"/>
    <property type="match status" value="1"/>
</dbReference>
<evidence type="ECO:0000313" key="10">
    <source>
        <dbReference type="Proteomes" id="UP000193560"/>
    </source>
</evidence>
<comment type="function">
    <text evidence="5">Involved in cytoplasm to vacuole transport (Cvt) and autophagic vesicle formation.</text>
</comment>
<comment type="subunit">
    <text evidence="5">Conjugated with ATG12.</text>
</comment>
<organism evidence="9 10">
    <name type="scientific">Absidia repens</name>
    <dbReference type="NCBI Taxonomy" id="90262"/>
    <lineage>
        <taxon>Eukaryota</taxon>
        <taxon>Fungi</taxon>
        <taxon>Fungi incertae sedis</taxon>
        <taxon>Mucoromycota</taxon>
        <taxon>Mucoromycotina</taxon>
        <taxon>Mucoromycetes</taxon>
        <taxon>Mucorales</taxon>
        <taxon>Cunninghamellaceae</taxon>
        <taxon>Absidia</taxon>
    </lineage>
</organism>
<dbReference type="GO" id="GO:0034274">
    <property type="term" value="C:Atg12-Atg5-Atg16 complex"/>
    <property type="evidence" value="ECO:0007669"/>
    <property type="project" value="TreeGrafter"/>
</dbReference>
<evidence type="ECO:0000256" key="2">
    <source>
        <dbReference type="ARBA" id="ARBA00022499"/>
    </source>
</evidence>
<evidence type="ECO:0000256" key="5">
    <source>
        <dbReference type="RuleBase" id="RU361202"/>
    </source>
</evidence>
<dbReference type="OrthoDB" id="272162at2759"/>
<dbReference type="EMBL" id="MCGE01000006">
    <property type="protein sequence ID" value="ORZ20394.1"/>
    <property type="molecule type" value="Genomic_DNA"/>
</dbReference>
<evidence type="ECO:0000259" key="6">
    <source>
        <dbReference type="Pfam" id="PF04106"/>
    </source>
</evidence>
<dbReference type="InterPro" id="IPR007239">
    <property type="entry name" value="Atg5"/>
</dbReference>
<evidence type="ECO:0000259" key="8">
    <source>
        <dbReference type="Pfam" id="PF20638"/>
    </source>
</evidence>
<comment type="similarity">
    <text evidence="1 5">Belongs to the ATG5 family.</text>
</comment>
<keyword evidence="5" id="KW-0813">Transport</keyword>
<dbReference type="GO" id="GO:0019776">
    <property type="term" value="F:Atg8-family ligase activity"/>
    <property type="evidence" value="ECO:0007669"/>
    <property type="project" value="TreeGrafter"/>
</dbReference>
<keyword evidence="3 5" id="KW-0832">Ubl conjugation</keyword>
<comment type="subcellular location">
    <subcellularLocation>
        <location evidence="5">Preautophagosomal structure membrane</location>
        <topology evidence="5">Peripheral membrane protein</topology>
    </subcellularLocation>
</comment>
<keyword evidence="4 5" id="KW-0072">Autophagy</keyword>
<dbReference type="GO" id="GO:0006995">
    <property type="term" value="P:cellular response to nitrogen starvation"/>
    <property type="evidence" value="ECO:0007669"/>
    <property type="project" value="TreeGrafter"/>
</dbReference>
<dbReference type="Pfam" id="PF20637">
    <property type="entry name" value="ATG5_HBR"/>
    <property type="match status" value="1"/>
</dbReference>
<feature type="domain" description="Autophagy protein ATG5 UblA" evidence="8">
    <location>
        <begin position="12"/>
        <end position="105"/>
    </location>
</feature>
<dbReference type="InterPro" id="IPR042527">
    <property type="entry name" value="Atg5_UblA_dom_sf"/>
</dbReference>
<name>A0A1X2IQ59_9FUNG</name>
<dbReference type="GO" id="GO:0061908">
    <property type="term" value="C:phagophore"/>
    <property type="evidence" value="ECO:0007669"/>
    <property type="project" value="TreeGrafter"/>
</dbReference>
<dbReference type="PANTHER" id="PTHR13040">
    <property type="entry name" value="AUTOPHAGY PROTEIN 5"/>
    <property type="match status" value="1"/>
</dbReference>
<dbReference type="Gene3D" id="3.10.20.90">
    <property type="entry name" value="Phosphatidylinositol 3-kinase Catalytic Subunit, Chain A, domain 1"/>
    <property type="match status" value="1"/>
</dbReference>
<keyword evidence="2 5" id="KW-1017">Isopeptide bond</keyword>
<keyword evidence="10" id="KW-1185">Reference proteome</keyword>
<dbReference type="Pfam" id="PF04106">
    <property type="entry name" value="ATG5_UblB"/>
    <property type="match status" value="1"/>
</dbReference>
<feature type="domain" description="Autophagy protein ATG5 UblB" evidence="6">
    <location>
        <begin position="186"/>
        <end position="271"/>
    </location>
</feature>
<evidence type="ECO:0000259" key="7">
    <source>
        <dbReference type="Pfam" id="PF20637"/>
    </source>
</evidence>
<dbReference type="InterPro" id="IPR048318">
    <property type="entry name" value="ATG5_UblB"/>
</dbReference>
<evidence type="ECO:0000256" key="3">
    <source>
        <dbReference type="ARBA" id="ARBA00022843"/>
    </source>
</evidence>
<sequence length="283" mass="32402">MTDKDREIARAIWNGKIPIQFIVDPANPRDALFIEVPRYSFLPLITPQLITHVDQLQASEPHSIWYEYDGEPLKWHYPVGLLYDIVTRMRPNSAAQQLPWRILVHNENFPETVLLRNPGIETIQDMYMSMIKEADFLRHGSTKKVMNLSKQDQTQLWHALSTERYDDHWNVNQHILDDRGVPLRSVPIRLYLPNQCPVIQDTASFTNDEGNLMTLGDVLKTIVPGLIVTGDTTTAPDFVVVSHGIELSLHTPIRWASDHLSYPDNFLHIIICRPIPSSSSPSL</sequence>
<dbReference type="InterPro" id="IPR042526">
    <property type="entry name" value="Atg5_HR"/>
</dbReference>
<dbReference type="PANTHER" id="PTHR13040:SF2">
    <property type="entry name" value="AUTOPHAGY PROTEIN 5"/>
    <property type="match status" value="1"/>
</dbReference>
<gene>
    <name evidence="9" type="ORF">BCR42DRAFT_408675</name>
</gene>
<accession>A0A1X2IQ59</accession>
<dbReference type="Proteomes" id="UP000193560">
    <property type="component" value="Unassembled WGS sequence"/>
</dbReference>
<protein>
    <recommendedName>
        <fullName evidence="5">Autophagy protein 5</fullName>
    </recommendedName>
</protein>
<dbReference type="Gene3D" id="3.10.20.620">
    <property type="match status" value="1"/>
</dbReference>
<reference evidence="9 10" key="1">
    <citation type="submission" date="2016-07" db="EMBL/GenBank/DDBJ databases">
        <title>Pervasive Adenine N6-methylation of Active Genes in Fungi.</title>
        <authorList>
            <consortium name="DOE Joint Genome Institute"/>
            <person name="Mondo S.J."/>
            <person name="Dannebaum R.O."/>
            <person name="Kuo R.C."/>
            <person name="Labutti K."/>
            <person name="Haridas S."/>
            <person name="Kuo A."/>
            <person name="Salamov A."/>
            <person name="Ahrendt S.R."/>
            <person name="Lipzen A."/>
            <person name="Sullivan W."/>
            <person name="Andreopoulos W.B."/>
            <person name="Clum A."/>
            <person name="Lindquist E."/>
            <person name="Daum C."/>
            <person name="Ramamoorthy G.K."/>
            <person name="Gryganskyi A."/>
            <person name="Culley D."/>
            <person name="Magnuson J.K."/>
            <person name="James T.Y."/>
            <person name="O'Malley M.A."/>
            <person name="Stajich J.E."/>
            <person name="Spatafora J.W."/>
            <person name="Visel A."/>
            <person name="Grigoriev I.V."/>
        </authorList>
    </citation>
    <scope>NUCLEOTIDE SEQUENCE [LARGE SCALE GENOMIC DNA]</scope>
    <source>
        <strain evidence="9 10">NRRL 1336</strain>
    </source>
</reference>
<dbReference type="Gene3D" id="1.10.246.190">
    <property type="entry name" value="Autophagy protein Apg5, helix rich domain"/>
    <property type="match status" value="1"/>
</dbReference>
<feature type="domain" description="Autophagy protein ATG5 alpha-helical bundle region" evidence="7">
    <location>
        <begin position="121"/>
        <end position="176"/>
    </location>
</feature>
<comment type="caution">
    <text evidence="9">The sequence shown here is derived from an EMBL/GenBank/DDBJ whole genome shotgun (WGS) entry which is preliminary data.</text>
</comment>
<dbReference type="GO" id="GO:0000422">
    <property type="term" value="P:autophagy of mitochondrion"/>
    <property type="evidence" value="ECO:0007669"/>
    <property type="project" value="TreeGrafter"/>
</dbReference>
<dbReference type="GO" id="GO:0034727">
    <property type="term" value="P:piecemeal microautophagy of the nucleus"/>
    <property type="evidence" value="ECO:0007669"/>
    <property type="project" value="TreeGrafter"/>
</dbReference>
<dbReference type="GO" id="GO:0005776">
    <property type="term" value="C:autophagosome"/>
    <property type="evidence" value="ECO:0007669"/>
    <property type="project" value="TreeGrafter"/>
</dbReference>
<dbReference type="InterPro" id="IPR048940">
    <property type="entry name" value="ATG5_HBR"/>
</dbReference>
<evidence type="ECO:0000256" key="1">
    <source>
        <dbReference type="ARBA" id="ARBA00006910"/>
    </source>
</evidence>
<keyword evidence="5" id="KW-0472">Membrane</keyword>
<proteinExistence type="inferred from homology"/>
<evidence type="ECO:0000256" key="4">
    <source>
        <dbReference type="ARBA" id="ARBA00023006"/>
    </source>
</evidence>
<dbReference type="InterPro" id="IPR048939">
    <property type="entry name" value="ATG5_UblA"/>
</dbReference>